<dbReference type="EMBL" id="JAJJMB010008884">
    <property type="protein sequence ID" value="KAI3919467.1"/>
    <property type="molecule type" value="Genomic_DNA"/>
</dbReference>
<protein>
    <submittedName>
        <fullName evidence="2">Uncharacterized protein</fullName>
    </submittedName>
</protein>
<feature type="compositionally biased region" description="Low complexity" evidence="1">
    <location>
        <begin position="53"/>
        <end position="63"/>
    </location>
</feature>
<accession>A0AAD4SSL0</accession>
<evidence type="ECO:0000256" key="1">
    <source>
        <dbReference type="SAM" id="MobiDB-lite"/>
    </source>
</evidence>
<feature type="region of interest" description="Disordered" evidence="1">
    <location>
        <begin position="51"/>
        <end position="74"/>
    </location>
</feature>
<sequence length="230" mass="26430">MQDPHRKSINKRRPWYQRAMEVANIWKPIPTPSKPMTQAAAKISNNNLWKPISSLSTTTTSKSEMPNNSSSRPKLRKCSSLRVATSLTRVCLCAPISSYNEVSLFRQVDIIPPRRSNSYPRAAKSNLEVVPQVKFPNHHMSRSSSVNSSRLPPSNNSVHEVRKVFRGKSLTDDVLMRRFVVEESMMHSKKRNQMEVIRRRSCLRRKKLGPSPLSKMVIAEDHYDDDEEVF</sequence>
<evidence type="ECO:0000313" key="3">
    <source>
        <dbReference type="Proteomes" id="UP001202328"/>
    </source>
</evidence>
<keyword evidence="3" id="KW-1185">Reference proteome</keyword>
<name>A0AAD4SSL0_9MAGN</name>
<reference evidence="2" key="1">
    <citation type="submission" date="2022-04" db="EMBL/GenBank/DDBJ databases">
        <title>A functionally conserved STORR gene fusion in Papaver species that diverged 16.8 million years ago.</title>
        <authorList>
            <person name="Catania T."/>
        </authorList>
    </citation>
    <scope>NUCLEOTIDE SEQUENCE</scope>
    <source>
        <strain evidence="2">S-188037</strain>
    </source>
</reference>
<gene>
    <name evidence="2" type="ORF">MKW98_030178</name>
</gene>
<proteinExistence type="predicted"/>
<comment type="caution">
    <text evidence="2">The sequence shown here is derived from an EMBL/GenBank/DDBJ whole genome shotgun (WGS) entry which is preliminary data.</text>
</comment>
<dbReference type="Proteomes" id="UP001202328">
    <property type="component" value="Unassembled WGS sequence"/>
</dbReference>
<dbReference type="PANTHER" id="PTHR36772">
    <property type="entry name" value="SERINE/THREONINE-KINASE"/>
    <property type="match status" value="1"/>
</dbReference>
<dbReference type="PANTHER" id="PTHR36772:SF1">
    <property type="entry name" value="SERINE_THREONINE-KINASE"/>
    <property type="match status" value="1"/>
</dbReference>
<dbReference type="AlphaFoldDB" id="A0AAD4SSL0"/>
<evidence type="ECO:0000313" key="2">
    <source>
        <dbReference type="EMBL" id="KAI3919467.1"/>
    </source>
</evidence>
<organism evidence="2 3">
    <name type="scientific">Papaver atlanticum</name>
    <dbReference type="NCBI Taxonomy" id="357466"/>
    <lineage>
        <taxon>Eukaryota</taxon>
        <taxon>Viridiplantae</taxon>
        <taxon>Streptophyta</taxon>
        <taxon>Embryophyta</taxon>
        <taxon>Tracheophyta</taxon>
        <taxon>Spermatophyta</taxon>
        <taxon>Magnoliopsida</taxon>
        <taxon>Ranunculales</taxon>
        <taxon>Papaveraceae</taxon>
        <taxon>Papaveroideae</taxon>
        <taxon>Papaver</taxon>
    </lineage>
</organism>